<keyword evidence="6 12" id="KW-0479">Metal-binding</keyword>
<feature type="binding site" evidence="12 17">
    <location>
        <position position="264"/>
    </location>
    <ligand>
        <name>Zn(2+)</name>
        <dbReference type="ChEBI" id="CHEBI:29105"/>
    </ligand>
</feature>
<keyword evidence="9 12" id="KW-0520">NAD</keyword>
<evidence type="ECO:0000256" key="5">
    <source>
        <dbReference type="ARBA" id="ARBA00016531"/>
    </source>
</evidence>
<dbReference type="RefSeq" id="WP_014009742.1">
    <property type="nucleotide sequence ID" value="NC_015859.1"/>
</dbReference>
<feature type="binding site" evidence="12 15">
    <location>
        <position position="129"/>
    </location>
    <ligand>
        <name>NAD(+)</name>
        <dbReference type="ChEBI" id="CHEBI:57540"/>
    </ligand>
</feature>
<evidence type="ECO:0000256" key="1">
    <source>
        <dbReference type="ARBA" id="ARBA00003850"/>
    </source>
</evidence>
<dbReference type="EC" id="1.1.1.23" evidence="4 12"/>
<comment type="pathway">
    <text evidence="2 12">Amino-acid biosynthesis; L-histidine biosynthesis; L-histidine from 5-phospho-alpha-D-ribose 1-diphosphate: step 9/9.</text>
</comment>
<dbReference type="SUPFAM" id="SSF53720">
    <property type="entry name" value="ALDH-like"/>
    <property type="match status" value="1"/>
</dbReference>
<evidence type="ECO:0000256" key="16">
    <source>
        <dbReference type="PIRSR" id="PIRSR000099-3"/>
    </source>
</evidence>
<dbReference type="GO" id="GO:0000105">
    <property type="term" value="P:L-histidine biosynthetic process"/>
    <property type="evidence" value="ECO:0007669"/>
    <property type="project" value="UniProtKB-UniRule"/>
</dbReference>
<gene>
    <name evidence="12 19" type="primary">hisD</name>
    <name evidence="19" type="ordered locus">CVAR_1200</name>
</gene>
<dbReference type="PANTHER" id="PTHR21256">
    <property type="entry name" value="HISTIDINOL DEHYDROGENASE HDH"/>
    <property type="match status" value="1"/>
</dbReference>
<evidence type="ECO:0000256" key="7">
    <source>
        <dbReference type="ARBA" id="ARBA00022833"/>
    </source>
</evidence>
<evidence type="ECO:0000256" key="3">
    <source>
        <dbReference type="ARBA" id="ARBA00010178"/>
    </source>
</evidence>
<evidence type="ECO:0000256" key="9">
    <source>
        <dbReference type="ARBA" id="ARBA00023027"/>
    </source>
</evidence>
<feature type="binding site" evidence="12 17">
    <location>
        <position position="364"/>
    </location>
    <ligand>
        <name>Zn(2+)</name>
        <dbReference type="ChEBI" id="CHEBI:29105"/>
    </ligand>
</feature>
<dbReference type="HOGENOM" id="CLU_006732_3_1_11"/>
<comment type="catalytic activity">
    <reaction evidence="11 12">
        <text>L-histidinol + 2 NAD(+) + H2O = L-histidine + 2 NADH + 3 H(+)</text>
        <dbReference type="Rhea" id="RHEA:20641"/>
        <dbReference type="ChEBI" id="CHEBI:15377"/>
        <dbReference type="ChEBI" id="CHEBI:15378"/>
        <dbReference type="ChEBI" id="CHEBI:57540"/>
        <dbReference type="ChEBI" id="CHEBI:57595"/>
        <dbReference type="ChEBI" id="CHEBI:57699"/>
        <dbReference type="ChEBI" id="CHEBI:57945"/>
        <dbReference type="EC" id="1.1.1.23"/>
    </reaction>
</comment>
<feature type="binding site" evidence="12 16">
    <location>
        <position position="264"/>
    </location>
    <ligand>
        <name>substrate</name>
    </ligand>
</feature>
<dbReference type="Gene3D" id="3.40.50.1980">
    <property type="entry name" value="Nitrogenase molybdenum iron protein domain"/>
    <property type="match status" value="2"/>
</dbReference>
<proteinExistence type="inferred from homology"/>
<dbReference type="eggNOG" id="COG0141">
    <property type="taxonomic scope" value="Bacteria"/>
</dbReference>
<dbReference type="GO" id="GO:0051287">
    <property type="term" value="F:NAD binding"/>
    <property type="evidence" value="ECO:0007669"/>
    <property type="project" value="InterPro"/>
</dbReference>
<dbReference type="GO" id="GO:0008270">
    <property type="term" value="F:zinc ion binding"/>
    <property type="evidence" value="ECO:0007669"/>
    <property type="project" value="UniProtKB-UniRule"/>
</dbReference>
<reference evidence="19 20" key="1">
    <citation type="journal article" date="2011" name="BMC Genomics">
        <title>Complete genome sequence of Corynebacterium variabile DSM 44702 isolated from the surface of smear-ripened cheeses and insights into cheese ripening and flavor generation.</title>
        <authorList>
            <person name="Schroeder J."/>
            <person name="Maus I."/>
            <person name="Trost E."/>
            <person name="Tauch A."/>
        </authorList>
    </citation>
    <scope>NUCLEOTIDE SEQUENCE [LARGE SCALE GENOMIC DNA]</scope>
    <source>
        <strain evidence="20">DSM 44702 / JCM 12073 / NCIMB 30131</strain>
    </source>
</reference>
<comment type="function">
    <text evidence="1 12">Catalyzes the sequential NAD-dependent oxidations of L-histidinol to L-histidinaldehyde and then to L-histidine.</text>
</comment>
<dbReference type="NCBIfam" id="TIGR00069">
    <property type="entry name" value="hisD"/>
    <property type="match status" value="1"/>
</dbReference>
<evidence type="ECO:0000313" key="20">
    <source>
        <dbReference type="Proteomes" id="UP000006659"/>
    </source>
</evidence>
<feature type="active site" description="Proton acceptor" evidence="12 14">
    <location>
        <position position="331"/>
    </location>
</feature>
<dbReference type="InterPro" id="IPR022695">
    <property type="entry name" value="Histidinol_DH_monofunct"/>
</dbReference>
<comment type="cofactor">
    <cofactor evidence="12 17">
        <name>Zn(2+)</name>
        <dbReference type="ChEBI" id="CHEBI:29105"/>
    </cofactor>
    <text evidence="12 17">Binds 1 zinc ion per subunit.</text>
</comment>
<feature type="binding site" evidence="12 16">
    <location>
        <position position="239"/>
    </location>
    <ligand>
        <name>substrate</name>
    </ligand>
</feature>
<keyword evidence="8 12" id="KW-0560">Oxidoreductase</keyword>
<feature type="binding site" evidence="12 15">
    <location>
        <position position="216"/>
    </location>
    <ligand>
        <name>NAD(+)</name>
        <dbReference type="ChEBI" id="CHEBI:57540"/>
    </ligand>
</feature>
<feature type="binding site" evidence="12 16">
    <location>
        <position position="423"/>
    </location>
    <ligand>
        <name>substrate</name>
    </ligand>
</feature>
<keyword evidence="12" id="KW-0028">Amino-acid biosynthesis</keyword>
<feature type="binding site" evidence="12 17">
    <location>
        <position position="423"/>
    </location>
    <ligand>
        <name>Zn(2+)</name>
        <dbReference type="ChEBI" id="CHEBI:29105"/>
    </ligand>
</feature>
<dbReference type="PROSITE" id="PS00611">
    <property type="entry name" value="HISOL_DEHYDROGENASE"/>
    <property type="match status" value="1"/>
</dbReference>
<dbReference type="GO" id="GO:0005829">
    <property type="term" value="C:cytosol"/>
    <property type="evidence" value="ECO:0007669"/>
    <property type="project" value="TreeGrafter"/>
</dbReference>
<dbReference type="Gene3D" id="1.20.5.1300">
    <property type="match status" value="1"/>
</dbReference>
<dbReference type="InterPro" id="IPR012131">
    <property type="entry name" value="Hstdl_DH"/>
</dbReference>
<dbReference type="AlphaFoldDB" id="G0HAE9"/>
<sequence length="436" mass="45620">MLSRLDLRGKTPSTAELRRILPRGGVDIDHVLPAVTPVVEAVRDRGAAAALEYGESFDHVRPASVRVPASVIAEATENLDPTITAALTEAISRVRAFHASQMPTDATLEIAPGGLVGERWIPVNRVGLYVPGGKAVYPSSVIMNVVPAQEAGVGSLVVCSPPQADCGGWPHPTVLAACSLLGVEEIWAVGGGQAIALMAYGDDLLEPVDLITGPGNIFVTAAKRLCRSVVGIDAEAGPTEIAVLADCTANPVAVAYDLISQAEHDPMAASVLITDSAELADAVDREVAERYQVTLNHDRVNEALTGVQSGIILTDTLDESVRVADAYAAEHLEVQTEDAEGVAARITNAGAIFIGPYSPVPLGDYAAGSNHVLPTSGTARHSSGLSTHTFLKHVDVINYDRTALKEVAGTVVTLADAERLPAHGEAVKARFENPEI</sequence>
<evidence type="ECO:0000256" key="17">
    <source>
        <dbReference type="PIRSR" id="PIRSR000099-4"/>
    </source>
</evidence>
<evidence type="ECO:0000256" key="10">
    <source>
        <dbReference type="ARBA" id="ARBA00023102"/>
    </source>
</evidence>
<evidence type="ECO:0000256" key="13">
    <source>
        <dbReference type="PIRNR" id="PIRNR000099"/>
    </source>
</evidence>
<feature type="binding site" evidence="12 16">
    <location>
        <position position="418"/>
    </location>
    <ligand>
        <name>substrate</name>
    </ligand>
</feature>
<feature type="binding site" evidence="12 17">
    <location>
        <position position="261"/>
    </location>
    <ligand>
        <name>Zn(2+)</name>
        <dbReference type="ChEBI" id="CHEBI:29105"/>
    </ligand>
</feature>
<dbReference type="InterPro" id="IPR016161">
    <property type="entry name" value="Ald_DH/histidinol_DH"/>
</dbReference>
<name>G0HAE9_CORVD</name>
<protein>
    <recommendedName>
        <fullName evidence="5 12">Histidinol dehydrogenase</fullName>
        <shortName evidence="12">HDH</shortName>
        <ecNumber evidence="4 12">1.1.1.23</ecNumber>
    </recommendedName>
</protein>
<dbReference type="STRING" id="858619.CVAR_1200"/>
<accession>G0HAE9</accession>
<keyword evidence="10 12" id="KW-0368">Histidine biosynthesis</keyword>
<evidence type="ECO:0000313" key="19">
    <source>
        <dbReference type="EMBL" id="AEK36556.1"/>
    </source>
</evidence>
<evidence type="ECO:0000256" key="2">
    <source>
        <dbReference type="ARBA" id="ARBA00004940"/>
    </source>
</evidence>
<dbReference type="GO" id="GO:0004399">
    <property type="term" value="F:histidinol dehydrogenase activity"/>
    <property type="evidence" value="ECO:0007669"/>
    <property type="project" value="UniProtKB-UniRule"/>
</dbReference>
<evidence type="ECO:0000256" key="6">
    <source>
        <dbReference type="ARBA" id="ARBA00022723"/>
    </source>
</evidence>
<dbReference type="FunFam" id="3.40.50.1980:FF:000001">
    <property type="entry name" value="Histidinol dehydrogenase"/>
    <property type="match status" value="1"/>
</dbReference>
<dbReference type="KEGG" id="cva:CVAR_1200"/>
<evidence type="ECO:0000256" key="8">
    <source>
        <dbReference type="ARBA" id="ARBA00023002"/>
    </source>
</evidence>
<feature type="binding site" evidence="12 16">
    <location>
        <position position="364"/>
    </location>
    <ligand>
        <name>substrate</name>
    </ligand>
</feature>
<dbReference type="Pfam" id="PF00815">
    <property type="entry name" value="Histidinol_dh"/>
    <property type="match status" value="1"/>
</dbReference>
<feature type="binding site" evidence="12 16">
    <location>
        <position position="331"/>
    </location>
    <ligand>
        <name>substrate</name>
    </ligand>
</feature>
<comment type="similarity">
    <text evidence="3 12 13 18">Belongs to the histidinol dehydrogenase family.</text>
</comment>
<dbReference type="EMBL" id="CP002917">
    <property type="protein sequence ID" value="AEK36556.1"/>
    <property type="molecule type" value="Genomic_DNA"/>
</dbReference>
<dbReference type="Proteomes" id="UP000006659">
    <property type="component" value="Chromosome"/>
</dbReference>
<evidence type="ECO:0000256" key="14">
    <source>
        <dbReference type="PIRSR" id="PIRSR000099-1"/>
    </source>
</evidence>
<evidence type="ECO:0000256" key="11">
    <source>
        <dbReference type="ARBA" id="ARBA00049489"/>
    </source>
</evidence>
<dbReference type="HAMAP" id="MF_01024">
    <property type="entry name" value="HisD"/>
    <property type="match status" value="1"/>
</dbReference>
<dbReference type="PANTHER" id="PTHR21256:SF2">
    <property type="entry name" value="HISTIDINE BIOSYNTHESIS TRIFUNCTIONAL PROTEIN"/>
    <property type="match status" value="1"/>
</dbReference>
<organism evidence="19 20">
    <name type="scientific">Corynebacterium variabile (strain DSM 44702 / CIP 107183 / JCM 12073 / NCIMB 30131)</name>
    <name type="common">Corynebacterium mooreparkense</name>
    <dbReference type="NCBI Taxonomy" id="858619"/>
    <lineage>
        <taxon>Bacteria</taxon>
        <taxon>Bacillati</taxon>
        <taxon>Actinomycetota</taxon>
        <taxon>Actinomycetes</taxon>
        <taxon>Mycobacteriales</taxon>
        <taxon>Corynebacteriaceae</taxon>
        <taxon>Corynebacterium</taxon>
    </lineage>
</organism>
<evidence type="ECO:0000256" key="12">
    <source>
        <dbReference type="HAMAP-Rule" id="MF_01024"/>
    </source>
</evidence>
<dbReference type="UniPathway" id="UPA00031">
    <property type="reaction ID" value="UER00014"/>
</dbReference>
<dbReference type="PIRSF" id="PIRSF000099">
    <property type="entry name" value="Histidinol_dh"/>
    <property type="match status" value="1"/>
</dbReference>
<dbReference type="PRINTS" id="PR00083">
    <property type="entry name" value="HOLDHDRGNASE"/>
</dbReference>
<feature type="active site" description="Proton acceptor" evidence="12 14">
    <location>
        <position position="330"/>
    </location>
</feature>
<dbReference type="InterPro" id="IPR001692">
    <property type="entry name" value="Histidinol_DH_CS"/>
</dbReference>
<feature type="binding site" evidence="12 15">
    <location>
        <position position="193"/>
    </location>
    <ligand>
        <name>NAD(+)</name>
        <dbReference type="ChEBI" id="CHEBI:57540"/>
    </ligand>
</feature>
<evidence type="ECO:0000256" key="15">
    <source>
        <dbReference type="PIRSR" id="PIRSR000099-2"/>
    </source>
</evidence>
<dbReference type="CDD" id="cd06572">
    <property type="entry name" value="Histidinol_dh"/>
    <property type="match status" value="1"/>
</dbReference>
<evidence type="ECO:0000256" key="4">
    <source>
        <dbReference type="ARBA" id="ARBA00012965"/>
    </source>
</evidence>
<evidence type="ECO:0000256" key="18">
    <source>
        <dbReference type="RuleBase" id="RU004175"/>
    </source>
</evidence>
<keyword evidence="7 12" id="KW-0862">Zinc</keyword>
<feature type="binding site" evidence="12 16">
    <location>
        <position position="261"/>
    </location>
    <ligand>
        <name>substrate</name>
    </ligand>
</feature>